<dbReference type="InterPro" id="IPR003137">
    <property type="entry name" value="PA_domain"/>
</dbReference>
<dbReference type="EMBL" id="CAJNOK010000388">
    <property type="protein sequence ID" value="CAF0749705.1"/>
    <property type="molecule type" value="Genomic_DNA"/>
</dbReference>
<evidence type="ECO:0000313" key="7">
    <source>
        <dbReference type="EMBL" id="CAF0869235.1"/>
    </source>
</evidence>
<comment type="similarity">
    <text evidence="2">Belongs to the peptidase M28 family. M28B subfamily.</text>
</comment>
<keyword evidence="3" id="KW-0472">Membrane</keyword>
<dbReference type="EMBL" id="CAJNOQ010001115">
    <property type="protein sequence ID" value="CAF0869235.1"/>
    <property type="molecule type" value="Genomic_DNA"/>
</dbReference>
<dbReference type="GO" id="GO:0008235">
    <property type="term" value="F:metalloexopeptidase activity"/>
    <property type="evidence" value="ECO:0007669"/>
    <property type="project" value="InterPro"/>
</dbReference>
<dbReference type="SUPFAM" id="SSF52025">
    <property type="entry name" value="PA domain"/>
    <property type="match status" value="1"/>
</dbReference>
<dbReference type="Proteomes" id="UP000681722">
    <property type="component" value="Unassembled WGS sequence"/>
</dbReference>
<evidence type="ECO:0000313" key="8">
    <source>
        <dbReference type="EMBL" id="CAF3528163.1"/>
    </source>
</evidence>
<keyword evidence="3" id="KW-0812">Transmembrane</keyword>
<proteinExistence type="inferred from homology"/>
<dbReference type="Pfam" id="PF04389">
    <property type="entry name" value="Peptidase_M28"/>
    <property type="match status" value="1"/>
</dbReference>
<dbReference type="Proteomes" id="UP000682733">
    <property type="component" value="Unassembled WGS sequence"/>
</dbReference>
<evidence type="ECO:0000256" key="1">
    <source>
        <dbReference type="ARBA" id="ARBA00001947"/>
    </source>
</evidence>
<dbReference type="GO" id="GO:0006508">
    <property type="term" value="P:proteolysis"/>
    <property type="evidence" value="ECO:0007669"/>
    <property type="project" value="InterPro"/>
</dbReference>
<evidence type="ECO:0000256" key="2">
    <source>
        <dbReference type="ARBA" id="ARBA00005634"/>
    </source>
</evidence>
<comment type="cofactor">
    <cofactor evidence="1">
        <name>Zn(2+)</name>
        <dbReference type="ChEBI" id="CHEBI:29105"/>
    </cofactor>
</comment>
<dbReference type="EMBL" id="CAJOBC010001115">
    <property type="protein sequence ID" value="CAF3656667.1"/>
    <property type="molecule type" value="Genomic_DNA"/>
</dbReference>
<sequence length="552" mass="61534">MIVTQGKVGDLKYTNNEQISSSKFYFSKLYITLGTICVLVLTVLALSIALGVISNRRKSDIVHVYTNIEPNKTIPSLVDSINIDQLLTHLKNLQQIAQSSNGTRMIHLQGFNSTVDYIYSHLTQRTNLVNIQKQHFYVNNFMVDGTPILTAFVDGKQLNFTYYSNFTHMIYTGQATNWTLLGYSLSIIPNLGCVDNDWLDARDRVALVRRGNCTFTEKIRLATKVGVKGFLLYNDGLPSAPSNREILNNTRASEGTTFPTLFLSYQAGQTLLINPQNTTVFITIKLKDVPPSAVTNICADTHSGDKTQTIVIGSHSDSVQAGNGINDNGSGTAANLVLATNLDKLFQMSTYRPYAYRVRFCWWGGEEFGLLGSKDHVMKAKNNSIVGERLQDYLVNLNFDMLGSPNFIFGIYNGASANNMTTPARAIPGSIKLTEIFRDYFNRKQYPWDLTKFDGRSDYGPFLAEGIACSGLTTGADGVKTQEQRDRYATMLGQQKIGLGMPNVIYDPCYHKVCDTVQNIHLFAYETIVQAAAYTIEYLGRLNDLKAYLYPS</sequence>
<accession>A0A813XSL4</accession>
<dbReference type="PANTHER" id="PTHR12147">
    <property type="entry name" value="METALLOPEPTIDASE M28 FAMILY MEMBER"/>
    <property type="match status" value="1"/>
</dbReference>
<evidence type="ECO:0000259" key="5">
    <source>
        <dbReference type="Pfam" id="PF04389"/>
    </source>
</evidence>
<dbReference type="InterPro" id="IPR045175">
    <property type="entry name" value="M28_fam"/>
</dbReference>
<evidence type="ECO:0000313" key="10">
    <source>
        <dbReference type="Proteomes" id="UP000663829"/>
    </source>
</evidence>
<dbReference type="CDD" id="cd00538">
    <property type="entry name" value="PA"/>
    <property type="match status" value="1"/>
</dbReference>
<feature type="domain" description="PA" evidence="4">
    <location>
        <begin position="189"/>
        <end position="271"/>
    </location>
</feature>
<dbReference type="Proteomes" id="UP000677228">
    <property type="component" value="Unassembled WGS sequence"/>
</dbReference>
<reference evidence="7" key="1">
    <citation type="submission" date="2021-02" db="EMBL/GenBank/DDBJ databases">
        <authorList>
            <person name="Nowell W R."/>
        </authorList>
    </citation>
    <scope>NUCLEOTIDE SEQUENCE</scope>
</reference>
<feature type="transmembrane region" description="Helical" evidence="3">
    <location>
        <begin position="29"/>
        <end position="53"/>
    </location>
</feature>
<dbReference type="PANTHER" id="PTHR12147:SF26">
    <property type="entry name" value="PEPTIDASE M28 DOMAIN-CONTAINING PROTEIN"/>
    <property type="match status" value="1"/>
</dbReference>
<dbReference type="EMBL" id="CAJOBA010000388">
    <property type="protein sequence ID" value="CAF3528163.1"/>
    <property type="molecule type" value="Genomic_DNA"/>
</dbReference>
<evidence type="ECO:0000256" key="3">
    <source>
        <dbReference type="SAM" id="Phobius"/>
    </source>
</evidence>
<evidence type="ECO:0000313" key="9">
    <source>
        <dbReference type="EMBL" id="CAF3656667.1"/>
    </source>
</evidence>
<dbReference type="Gene3D" id="3.50.30.30">
    <property type="match status" value="1"/>
</dbReference>
<name>A0A813XSL4_9BILA</name>
<dbReference type="SUPFAM" id="SSF53187">
    <property type="entry name" value="Zn-dependent exopeptidases"/>
    <property type="match status" value="1"/>
</dbReference>
<dbReference type="Proteomes" id="UP000663829">
    <property type="component" value="Unassembled WGS sequence"/>
</dbReference>
<keyword evidence="3" id="KW-1133">Transmembrane helix</keyword>
<comment type="caution">
    <text evidence="7">The sequence shown here is derived from an EMBL/GenBank/DDBJ whole genome shotgun (WGS) entry which is preliminary data.</text>
</comment>
<protein>
    <recommendedName>
        <fullName evidence="11">Peptide hydrolase</fullName>
    </recommendedName>
</protein>
<evidence type="ECO:0000259" key="4">
    <source>
        <dbReference type="Pfam" id="PF02225"/>
    </source>
</evidence>
<gene>
    <name evidence="7" type="ORF">GPM918_LOCUS7010</name>
    <name evidence="6" type="ORF">OVA965_LOCUS1935</name>
    <name evidence="9" type="ORF">SRO942_LOCUS7010</name>
    <name evidence="8" type="ORF">TMI583_LOCUS1935</name>
</gene>
<feature type="domain" description="Peptidase M28" evidence="5">
    <location>
        <begin position="296"/>
        <end position="534"/>
    </location>
</feature>
<dbReference type="AlphaFoldDB" id="A0A813XSL4"/>
<dbReference type="InterPro" id="IPR007484">
    <property type="entry name" value="Peptidase_M28"/>
</dbReference>
<dbReference type="Pfam" id="PF02225">
    <property type="entry name" value="PA"/>
    <property type="match status" value="1"/>
</dbReference>
<dbReference type="InterPro" id="IPR046450">
    <property type="entry name" value="PA_dom_sf"/>
</dbReference>
<keyword evidence="10" id="KW-1185">Reference proteome</keyword>
<evidence type="ECO:0000313" key="6">
    <source>
        <dbReference type="EMBL" id="CAF0749705.1"/>
    </source>
</evidence>
<dbReference type="Gene3D" id="3.40.630.10">
    <property type="entry name" value="Zn peptidases"/>
    <property type="match status" value="1"/>
</dbReference>
<organism evidence="7 10">
    <name type="scientific">Didymodactylos carnosus</name>
    <dbReference type="NCBI Taxonomy" id="1234261"/>
    <lineage>
        <taxon>Eukaryota</taxon>
        <taxon>Metazoa</taxon>
        <taxon>Spiralia</taxon>
        <taxon>Gnathifera</taxon>
        <taxon>Rotifera</taxon>
        <taxon>Eurotatoria</taxon>
        <taxon>Bdelloidea</taxon>
        <taxon>Philodinida</taxon>
        <taxon>Philodinidae</taxon>
        <taxon>Didymodactylos</taxon>
    </lineage>
</organism>
<dbReference type="OrthoDB" id="5357315at2759"/>
<evidence type="ECO:0008006" key="11">
    <source>
        <dbReference type="Google" id="ProtNLM"/>
    </source>
</evidence>